<dbReference type="InterPro" id="IPR013766">
    <property type="entry name" value="Thioredoxin_domain"/>
</dbReference>
<dbReference type="InterPro" id="IPR036249">
    <property type="entry name" value="Thioredoxin-like_sf"/>
</dbReference>
<evidence type="ECO:0000259" key="5">
    <source>
        <dbReference type="PROSITE" id="PS51352"/>
    </source>
</evidence>
<proteinExistence type="predicted"/>
<keyword evidence="2" id="KW-0201">Cytochrome c-type biogenesis</keyword>
<sequence>MRSSAKVVLVALAAGALGVAASLMTSGPGPLLRSEPGQRLLGAALSASAPAPPAGVSVATRGERVAAISVRDPDGNRVEIPGRFAGRPLLVNVWASWCAPCLKEMPELQRFATQQGADGVQVVGIALDEPDAVAAFLRRVPVSYPILLDAPGPADAGVRLGNPRGVLPYSALISADGRLLKQRIGPFDAGEIDAWTGD</sequence>
<dbReference type="Proteomes" id="UP001165423">
    <property type="component" value="Unassembled WGS sequence"/>
</dbReference>
<evidence type="ECO:0000256" key="3">
    <source>
        <dbReference type="ARBA" id="ARBA00023157"/>
    </source>
</evidence>
<evidence type="ECO:0000256" key="2">
    <source>
        <dbReference type="ARBA" id="ARBA00022748"/>
    </source>
</evidence>
<name>A0ABT0A3Q5_9GAMM</name>
<comment type="caution">
    <text evidence="6">The sequence shown here is derived from an EMBL/GenBank/DDBJ whole genome shotgun (WGS) entry which is preliminary data.</text>
</comment>
<dbReference type="CDD" id="cd02966">
    <property type="entry name" value="TlpA_like_family"/>
    <property type="match status" value="1"/>
</dbReference>
<dbReference type="InterPro" id="IPR017937">
    <property type="entry name" value="Thioredoxin_CS"/>
</dbReference>
<feature type="domain" description="Thioredoxin" evidence="5">
    <location>
        <begin position="45"/>
        <end position="198"/>
    </location>
</feature>
<dbReference type="RefSeq" id="WP_243320102.1">
    <property type="nucleotide sequence ID" value="NZ_JALGCL010000001.1"/>
</dbReference>
<dbReference type="Pfam" id="PF08534">
    <property type="entry name" value="Redoxin"/>
    <property type="match status" value="1"/>
</dbReference>
<keyword evidence="4" id="KW-0676">Redox-active center</keyword>
<dbReference type="PANTHER" id="PTHR42852:SF6">
    <property type="entry name" value="THIOL:DISULFIDE INTERCHANGE PROTEIN DSBE"/>
    <property type="match status" value="1"/>
</dbReference>
<dbReference type="PANTHER" id="PTHR42852">
    <property type="entry name" value="THIOL:DISULFIDE INTERCHANGE PROTEIN DSBE"/>
    <property type="match status" value="1"/>
</dbReference>
<accession>A0ABT0A3Q5</accession>
<dbReference type="SUPFAM" id="SSF52833">
    <property type="entry name" value="Thioredoxin-like"/>
    <property type="match status" value="1"/>
</dbReference>
<dbReference type="InterPro" id="IPR013740">
    <property type="entry name" value="Redoxin"/>
</dbReference>
<organism evidence="6 7">
    <name type="scientific">Cognatiluteimonas sedimenti</name>
    <dbReference type="NCBI Taxonomy" id="2927791"/>
    <lineage>
        <taxon>Bacteria</taxon>
        <taxon>Pseudomonadati</taxon>
        <taxon>Pseudomonadota</taxon>
        <taxon>Gammaproteobacteria</taxon>
        <taxon>Lysobacterales</taxon>
        <taxon>Lysobacteraceae</taxon>
        <taxon>Cognatiluteimonas</taxon>
    </lineage>
</organism>
<keyword evidence="3" id="KW-1015">Disulfide bond</keyword>
<evidence type="ECO:0000313" key="7">
    <source>
        <dbReference type="Proteomes" id="UP001165423"/>
    </source>
</evidence>
<dbReference type="InterPro" id="IPR050553">
    <property type="entry name" value="Thioredoxin_ResA/DsbE_sf"/>
</dbReference>
<dbReference type="PROSITE" id="PS51352">
    <property type="entry name" value="THIOREDOXIN_2"/>
    <property type="match status" value="1"/>
</dbReference>
<protein>
    <submittedName>
        <fullName evidence="6">TlpA family protein disulfide reductase</fullName>
    </submittedName>
</protein>
<evidence type="ECO:0000256" key="1">
    <source>
        <dbReference type="ARBA" id="ARBA00004196"/>
    </source>
</evidence>
<keyword evidence="7" id="KW-1185">Reference proteome</keyword>
<evidence type="ECO:0000256" key="4">
    <source>
        <dbReference type="ARBA" id="ARBA00023284"/>
    </source>
</evidence>
<dbReference type="Gene3D" id="3.40.30.10">
    <property type="entry name" value="Glutaredoxin"/>
    <property type="match status" value="1"/>
</dbReference>
<comment type="subcellular location">
    <subcellularLocation>
        <location evidence="1">Cell envelope</location>
    </subcellularLocation>
</comment>
<evidence type="ECO:0000313" key="6">
    <source>
        <dbReference type="EMBL" id="MCJ0825615.1"/>
    </source>
</evidence>
<gene>
    <name evidence="6" type="ORF">MQC88_06535</name>
</gene>
<dbReference type="EMBL" id="JALGCL010000001">
    <property type="protein sequence ID" value="MCJ0825615.1"/>
    <property type="molecule type" value="Genomic_DNA"/>
</dbReference>
<reference evidence="6 7" key="1">
    <citation type="submission" date="2022-03" db="EMBL/GenBank/DDBJ databases">
        <title>Luteimonas soily sp. nov., a novel bacterium isolated from the soil.</title>
        <authorList>
            <person name="Zhang X."/>
        </authorList>
    </citation>
    <scope>NUCLEOTIDE SEQUENCE [LARGE SCALE GENOMIC DNA]</scope>
    <source>
        <strain evidence="6 7">50</strain>
    </source>
</reference>
<dbReference type="PROSITE" id="PS00194">
    <property type="entry name" value="THIOREDOXIN_1"/>
    <property type="match status" value="1"/>
</dbReference>